<dbReference type="PANTHER" id="PTHR46499:SF1">
    <property type="entry name" value="QUEUINE TRNA-RIBOSYLTRANSFERASE"/>
    <property type="match status" value="1"/>
</dbReference>
<dbReference type="NCBIfam" id="TIGR00449">
    <property type="entry name" value="tgt_general"/>
    <property type="match status" value="1"/>
</dbReference>
<proteinExistence type="predicted"/>
<dbReference type="Proteomes" id="UP000782843">
    <property type="component" value="Unassembled WGS sequence"/>
</dbReference>
<feature type="non-terminal residue" evidence="3">
    <location>
        <position position="1"/>
    </location>
</feature>
<dbReference type="GO" id="GO:0005829">
    <property type="term" value="C:cytosol"/>
    <property type="evidence" value="ECO:0007669"/>
    <property type="project" value="TreeGrafter"/>
</dbReference>
<dbReference type="InterPro" id="IPR036511">
    <property type="entry name" value="TGT-like_sf"/>
</dbReference>
<dbReference type="AlphaFoldDB" id="A0A955RIE8"/>
<dbReference type="GO" id="GO:0008616">
    <property type="term" value="P:tRNA queuosine(34) biosynthetic process"/>
    <property type="evidence" value="ECO:0007669"/>
    <property type="project" value="TreeGrafter"/>
</dbReference>
<keyword evidence="3" id="KW-0328">Glycosyltransferase</keyword>
<evidence type="ECO:0000313" key="3">
    <source>
        <dbReference type="EMBL" id="MCA9382662.1"/>
    </source>
</evidence>
<gene>
    <name evidence="3" type="ORF">KC660_04635</name>
</gene>
<dbReference type="InterPro" id="IPR050076">
    <property type="entry name" value="ArchSynthase1/Queuine_TRR"/>
</dbReference>
<protein>
    <submittedName>
        <fullName evidence="3">tRNA-guanine transglycosylase</fullName>
        <ecNumber evidence="3">2.4.2.-</ecNumber>
    </submittedName>
</protein>
<dbReference type="EMBL" id="JAGQLG010000199">
    <property type="protein sequence ID" value="MCA9382662.1"/>
    <property type="molecule type" value="Genomic_DNA"/>
</dbReference>
<feature type="domain" description="tRNA-guanine(15) transglycosylase-like" evidence="2">
    <location>
        <begin position="1"/>
        <end position="170"/>
    </location>
</feature>
<sequence>GIVQGGKDLDLRKRSAEELMEVDFDGYGYGGWTSDEDGSMLFEVFDFTAKLLPENKPRYLMGLGTPDDIRKAVEMGYDMFDCVIPTRNARHGSLFTSEGIVKINNNKYKLDKTPLDPNCDCYTCKNFTKGYLAHLFRVKEPLGYRLATLHNLRFYMKTMQEIREEIKTGSI</sequence>
<accession>A0A955RIE8</accession>
<evidence type="ECO:0000256" key="1">
    <source>
        <dbReference type="ARBA" id="ARBA00022694"/>
    </source>
</evidence>
<reference evidence="3" key="1">
    <citation type="submission" date="2020-04" db="EMBL/GenBank/DDBJ databases">
        <authorList>
            <person name="Zhang T."/>
        </authorList>
    </citation>
    <scope>NUCLEOTIDE SEQUENCE</scope>
    <source>
        <strain evidence="3">HKST-UBA10</strain>
    </source>
</reference>
<dbReference type="GO" id="GO:0016757">
    <property type="term" value="F:glycosyltransferase activity"/>
    <property type="evidence" value="ECO:0007669"/>
    <property type="project" value="UniProtKB-KW"/>
</dbReference>
<dbReference type="EC" id="2.4.2.-" evidence="3"/>
<comment type="caution">
    <text evidence="3">The sequence shown here is derived from an EMBL/GenBank/DDBJ whole genome shotgun (WGS) entry which is preliminary data.</text>
</comment>
<keyword evidence="1" id="KW-0819">tRNA processing</keyword>
<dbReference type="Gene3D" id="3.20.20.105">
    <property type="entry name" value="Queuine tRNA-ribosyltransferase-like"/>
    <property type="match status" value="1"/>
</dbReference>
<dbReference type="PANTHER" id="PTHR46499">
    <property type="entry name" value="QUEUINE TRNA-RIBOSYLTRANSFERASE"/>
    <property type="match status" value="1"/>
</dbReference>
<organism evidence="3 4">
    <name type="scientific">Candidatus Dojkabacteria bacterium</name>
    <dbReference type="NCBI Taxonomy" id="2099670"/>
    <lineage>
        <taxon>Bacteria</taxon>
        <taxon>Candidatus Dojkabacteria</taxon>
    </lineage>
</organism>
<keyword evidence="3" id="KW-0808">Transferase</keyword>
<dbReference type="Pfam" id="PF01702">
    <property type="entry name" value="TGT"/>
    <property type="match status" value="1"/>
</dbReference>
<dbReference type="InterPro" id="IPR002616">
    <property type="entry name" value="tRNA_ribo_trans-like"/>
</dbReference>
<dbReference type="SUPFAM" id="SSF51713">
    <property type="entry name" value="tRNA-guanine transglycosylase"/>
    <property type="match status" value="1"/>
</dbReference>
<reference evidence="3" key="2">
    <citation type="journal article" date="2021" name="Microbiome">
        <title>Successional dynamics and alternative stable states in a saline activated sludge microbial community over 9 years.</title>
        <authorList>
            <person name="Wang Y."/>
            <person name="Ye J."/>
            <person name="Ju F."/>
            <person name="Liu L."/>
            <person name="Boyd J.A."/>
            <person name="Deng Y."/>
            <person name="Parks D.H."/>
            <person name="Jiang X."/>
            <person name="Yin X."/>
            <person name="Woodcroft B.J."/>
            <person name="Tyson G.W."/>
            <person name="Hugenholtz P."/>
            <person name="Polz M.F."/>
            <person name="Zhang T."/>
        </authorList>
    </citation>
    <scope>NUCLEOTIDE SEQUENCE</scope>
    <source>
        <strain evidence="3">HKST-UBA10</strain>
    </source>
</reference>
<evidence type="ECO:0000259" key="2">
    <source>
        <dbReference type="Pfam" id="PF01702"/>
    </source>
</evidence>
<evidence type="ECO:0000313" key="4">
    <source>
        <dbReference type="Proteomes" id="UP000782843"/>
    </source>
</evidence>
<name>A0A955RIE8_9BACT</name>